<feature type="transmembrane region" description="Helical" evidence="13">
    <location>
        <begin position="462"/>
        <end position="489"/>
    </location>
</feature>
<keyword evidence="5 12" id="KW-0812">Transmembrane</keyword>
<comment type="similarity">
    <text evidence="2 12">Belongs to the amiloride-sensitive sodium channel (TC 1.A.6) family.</text>
</comment>
<organism evidence="14 15">
    <name type="scientific">Zophobas morio</name>
    <dbReference type="NCBI Taxonomy" id="2755281"/>
    <lineage>
        <taxon>Eukaryota</taxon>
        <taxon>Metazoa</taxon>
        <taxon>Ecdysozoa</taxon>
        <taxon>Arthropoda</taxon>
        <taxon>Hexapoda</taxon>
        <taxon>Insecta</taxon>
        <taxon>Pterygota</taxon>
        <taxon>Neoptera</taxon>
        <taxon>Endopterygota</taxon>
        <taxon>Coleoptera</taxon>
        <taxon>Polyphaga</taxon>
        <taxon>Cucujiformia</taxon>
        <taxon>Tenebrionidae</taxon>
        <taxon>Zophobas</taxon>
    </lineage>
</organism>
<keyword evidence="15" id="KW-1185">Reference proteome</keyword>
<dbReference type="GO" id="GO:0005886">
    <property type="term" value="C:plasma membrane"/>
    <property type="evidence" value="ECO:0007669"/>
    <property type="project" value="TreeGrafter"/>
</dbReference>
<dbReference type="InterPro" id="IPR020903">
    <property type="entry name" value="ENaC_CS"/>
</dbReference>
<proteinExistence type="inferred from homology"/>
<comment type="caution">
    <text evidence="14">The sequence shown here is derived from an EMBL/GenBank/DDBJ whole genome shotgun (WGS) entry which is preliminary data.</text>
</comment>
<dbReference type="InterPro" id="IPR001873">
    <property type="entry name" value="ENaC"/>
</dbReference>
<dbReference type="PANTHER" id="PTHR11690">
    <property type="entry name" value="AMILORIDE-SENSITIVE SODIUM CHANNEL-RELATED"/>
    <property type="match status" value="1"/>
</dbReference>
<keyword evidence="10 12" id="KW-0739">Sodium transport</keyword>
<evidence type="ECO:0000256" key="6">
    <source>
        <dbReference type="ARBA" id="ARBA00022989"/>
    </source>
</evidence>
<keyword evidence="7" id="KW-0915">Sodium</keyword>
<keyword evidence="4 12" id="KW-0894">Sodium channel</keyword>
<dbReference type="PANTHER" id="PTHR11690:SF288">
    <property type="entry name" value="AMILORIDE-SENSITIVE NA+ CHANNEL-RELATED"/>
    <property type="match status" value="1"/>
</dbReference>
<name>A0AA38IFV0_9CUCU</name>
<accession>A0AA38IFV0</accession>
<evidence type="ECO:0000256" key="11">
    <source>
        <dbReference type="ARBA" id="ARBA00023303"/>
    </source>
</evidence>
<keyword evidence="8 12" id="KW-0406">Ion transport</keyword>
<evidence type="ECO:0000256" key="1">
    <source>
        <dbReference type="ARBA" id="ARBA00004141"/>
    </source>
</evidence>
<evidence type="ECO:0000256" key="10">
    <source>
        <dbReference type="ARBA" id="ARBA00023201"/>
    </source>
</evidence>
<gene>
    <name evidence="14" type="ORF">Zmor_013556</name>
</gene>
<dbReference type="EMBL" id="JALNTZ010000004">
    <property type="protein sequence ID" value="KAJ3654364.1"/>
    <property type="molecule type" value="Genomic_DNA"/>
</dbReference>
<evidence type="ECO:0000313" key="14">
    <source>
        <dbReference type="EMBL" id="KAJ3654364.1"/>
    </source>
</evidence>
<keyword evidence="3 12" id="KW-0813">Transport</keyword>
<evidence type="ECO:0000256" key="13">
    <source>
        <dbReference type="SAM" id="Phobius"/>
    </source>
</evidence>
<evidence type="ECO:0000313" key="15">
    <source>
        <dbReference type="Proteomes" id="UP001168821"/>
    </source>
</evidence>
<dbReference type="AlphaFoldDB" id="A0AA38IFV0"/>
<evidence type="ECO:0008006" key="16">
    <source>
        <dbReference type="Google" id="ProtNLM"/>
    </source>
</evidence>
<keyword evidence="11 12" id="KW-0407">Ion channel</keyword>
<sequence length="507" mass="58754">MSNITVTPNKGEEVNKTGPLNAVEERKNRPLVQQITKYYSDFMNNSTIHGFKYLVDKEKSFIEKVWWICILTLSSYTCAVLIKSTWRKWEENPVFIALRQKPVSLWDIPFPAVTVCYGYLHNKQSIATFLSNESENTSDPCNAFSDYQTNFPSFKEPNASEFFEKTAFSMDDIFSECFIANYGIDFATPCSELFSPIFTDAGLCFSSNMLSRNDIFENVAYLPSTHLEHRKTVNWTVDDNYSGIYIHVYPERLITTTNYIWFSLKPSFKELGCNGKDGFKVILHHPAEIPTLARRPIYIENHGSYEIGVKLDMTFTSKELKFYSPERRKCLYSYERQLYFFKIYSMELCKMECLANYTLYFCRCVPFYMPHNITTNICGRNKSRCVGISRSAWLQYESGFLEKPRGIKSCDCLPSCTTITYNPDVVQTLPMEEIRNIVVSVRFRESEFMALERQELFGDVNFWASCGGLLGLFTGFSVISLAEIVYYLTVRWLVVLGKKILHRGLQR</sequence>
<evidence type="ECO:0000256" key="12">
    <source>
        <dbReference type="RuleBase" id="RU000679"/>
    </source>
</evidence>
<evidence type="ECO:0000256" key="5">
    <source>
        <dbReference type="ARBA" id="ARBA00022692"/>
    </source>
</evidence>
<dbReference type="PRINTS" id="PR01078">
    <property type="entry name" value="AMINACHANNEL"/>
</dbReference>
<evidence type="ECO:0000256" key="8">
    <source>
        <dbReference type="ARBA" id="ARBA00023065"/>
    </source>
</evidence>
<dbReference type="GO" id="GO:0015280">
    <property type="term" value="F:ligand-gated sodium channel activity"/>
    <property type="evidence" value="ECO:0007669"/>
    <property type="project" value="TreeGrafter"/>
</dbReference>
<evidence type="ECO:0000256" key="9">
    <source>
        <dbReference type="ARBA" id="ARBA00023136"/>
    </source>
</evidence>
<dbReference type="Proteomes" id="UP001168821">
    <property type="component" value="Unassembled WGS sequence"/>
</dbReference>
<dbReference type="Gene3D" id="1.10.287.820">
    <property type="entry name" value="Acid-sensing ion channel domain"/>
    <property type="match status" value="1"/>
</dbReference>
<keyword evidence="6 13" id="KW-1133">Transmembrane helix</keyword>
<evidence type="ECO:0000256" key="2">
    <source>
        <dbReference type="ARBA" id="ARBA00007193"/>
    </source>
</evidence>
<reference evidence="14" key="1">
    <citation type="journal article" date="2023" name="G3 (Bethesda)">
        <title>Whole genome assemblies of Zophobas morio and Tenebrio molitor.</title>
        <authorList>
            <person name="Kaur S."/>
            <person name="Stinson S.A."/>
            <person name="diCenzo G.C."/>
        </authorList>
    </citation>
    <scope>NUCLEOTIDE SEQUENCE</scope>
    <source>
        <strain evidence="14">QUZm001</strain>
    </source>
</reference>
<evidence type="ECO:0000256" key="4">
    <source>
        <dbReference type="ARBA" id="ARBA00022461"/>
    </source>
</evidence>
<protein>
    <recommendedName>
        <fullName evidence="16">Sodium channel protein Nach</fullName>
    </recommendedName>
</protein>
<dbReference type="PROSITE" id="PS01206">
    <property type="entry name" value="ASC"/>
    <property type="match status" value="1"/>
</dbReference>
<dbReference type="Gene3D" id="1.10.287.770">
    <property type="entry name" value="YojJ-like"/>
    <property type="match status" value="1"/>
</dbReference>
<keyword evidence="9 13" id="KW-0472">Membrane</keyword>
<evidence type="ECO:0000256" key="7">
    <source>
        <dbReference type="ARBA" id="ARBA00023053"/>
    </source>
</evidence>
<comment type="subcellular location">
    <subcellularLocation>
        <location evidence="1">Membrane</location>
        <topology evidence="1">Multi-pass membrane protein</topology>
    </subcellularLocation>
</comment>
<dbReference type="Pfam" id="PF00858">
    <property type="entry name" value="ASC"/>
    <property type="match status" value="1"/>
</dbReference>
<evidence type="ECO:0000256" key="3">
    <source>
        <dbReference type="ARBA" id="ARBA00022448"/>
    </source>
</evidence>